<reference evidence="1 2" key="1">
    <citation type="journal article" date="2016" name="Nat. Commun.">
        <title>Extremotolerant tardigrade genome and improved radiotolerance of human cultured cells by tardigrade-unique protein.</title>
        <authorList>
            <person name="Hashimoto T."/>
            <person name="Horikawa D.D."/>
            <person name="Saito Y."/>
            <person name="Kuwahara H."/>
            <person name="Kozuka-Hata H."/>
            <person name="Shin-I T."/>
            <person name="Minakuchi Y."/>
            <person name="Ohishi K."/>
            <person name="Motoyama A."/>
            <person name="Aizu T."/>
            <person name="Enomoto A."/>
            <person name="Kondo K."/>
            <person name="Tanaka S."/>
            <person name="Hara Y."/>
            <person name="Koshikawa S."/>
            <person name="Sagara H."/>
            <person name="Miura T."/>
            <person name="Yokobori S."/>
            <person name="Miyagawa K."/>
            <person name="Suzuki Y."/>
            <person name="Kubo T."/>
            <person name="Oyama M."/>
            <person name="Kohara Y."/>
            <person name="Fujiyama A."/>
            <person name="Arakawa K."/>
            <person name="Katayama T."/>
            <person name="Toyoda A."/>
            <person name="Kunieda T."/>
        </authorList>
    </citation>
    <scope>NUCLEOTIDE SEQUENCE [LARGE SCALE GENOMIC DNA]</scope>
    <source>
        <strain evidence="1 2">YOKOZUNA-1</strain>
    </source>
</reference>
<proteinExistence type="predicted"/>
<keyword evidence="2" id="KW-1185">Reference proteome</keyword>
<dbReference type="Proteomes" id="UP000186922">
    <property type="component" value="Unassembled WGS sequence"/>
</dbReference>
<comment type="caution">
    <text evidence="1">The sequence shown here is derived from an EMBL/GenBank/DDBJ whole genome shotgun (WGS) entry which is preliminary data.</text>
</comment>
<accession>A0A1D1UCZ4</accession>
<dbReference type="AlphaFoldDB" id="A0A1D1UCZ4"/>
<evidence type="ECO:0000313" key="1">
    <source>
        <dbReference type="EMBL" id="GAU87361.1"/>
    </source>
</evidence>
<evidence type="ECO:0000313" key="2">
    <source>
        <dbReference type="Proteomes" id="UP000186922"/>
    </source>
</evidence>
<dbReference type="EMBL" id="BDGG01000001">
    <property type="protein sequence ID" value="GAU87361.1"/>
    <property type="molecule type" value="Genomic_DNA"/>
</dbReference>
<sequence length="92" mass="10579">MLENPKYLVHMDNAEVIQSFHSEDADEEASWRTFLCAPVKSSTSAVFGAAFLVRHCRRRYQSTIRSVAFRGPDNYNITNTDRLWDVVAGVRR</sequence>
<gene>
    <name evidence="1" type="primary">RvY_00227-1</name>
    <name evidence="1" type="synonym">RvY_00227.1</name>
    <name evidence="1" type="ORF">RvY_00227</name>
</gene>
<name>A0A1D1UCZ4_RAMVA</name>
<organism evidence="1 2">
    <name type="scientific">Ramazzottius varieornatus</name>
    <name type="common">Water bear</name>
    <name type="synonym">Tardigrade</name>
    <dbReference type="NCBI Taxonomy" id="947166"/>
    <lineage>
        <taxon>Eukaryota</taxon>
        <taxon>Metazoa</taxon>
        <taxon>Ecdysozoa</taxon>
        <taxon>Tardigrada</taxon>
        <taxon>Eutardigrada</taxon>
        <taxon>Parachela</taxon>
        <taxon>Hypsibioidea</taxon>
        <taxon>Ramazzottiidae</taxon>
        <taxon>Ramazzottius</taxon>
    </lineage>
</organism>
<protein>
    <submittedName>
        <fullName evidence="1">Uncharacterized protein</fullName>
    </submittedName>
</protein>